<dbReference type="Pfam" id="PF00743">
    <property type="entry name" value="FMO-like"/>
    <property type="match status" value="1"/>
</dbReference>
<evidence type="ECO:0000256" key="4">
    <source>
        <dbReference type="ARBA" id="ARBA00022827"/>
    </source>
</evidence>
<dbReference type="SUPFAM" id="SSF51905">
    <property type="entry name" value="FAD/NAD(P)-binding domain"/>
    <property type="match status" value="1"/>
</dbReference>
<evidence type="ECO:0000256" key="3">
    <source>
        <dbReference type="ARBA" id="ARBA00022630"/>
    </source>
</evidence>
<dbReference type="Gene3D" id="3.50.50.60">
    <property type="entry name" value="FAD/NAD(P)-binding domain"/>
    <property type="match status" value="2"/>
</dbReference>
<dbReference type="Proteomes" id="UP000452235">
    <property type="component" value="Unassembled WGS sequence"/>
</dbReference>
<accession>A0A5M3Z5W9</accession>
<evidence type="ECO:0000256" key="5">
    <source>
        <dbReference type="ARBA" id="ARBA00023002"/>
    </source>
</evidence>
<dbReference type="PANTHER" id="PTHR42877">
    <property type="entry name" value="L-ORNITHINE N(5)-MONOOXYGENASE-RELATED"/>
    <property type="match status" value="1"/>
</dbReference>
<keyword evidence="4" id="KW-0274">FAD</keyword>
<dbReference type="InterPro" id="IPR020946">
    <property type="entry name" value="Flavin_mOase-like"/>
</dbReference>
<gene>
    <name evidence="6" type="ORF">ATEIFO6365_0008017900</name>
</gene>
<comment type="similarity">
    <text evidence="2">Belongs to the FAD-binding monooxygenase family.</text>
</comment>
<sequence length="618" mass="69211">MSVDSDVIIIGAGFSGLGFAIQLQKQYPQASFEIIEKTDNVGGTWWVNTYPGCGCDVASHFYSFSYALNPNWSRKYALQPEIAAYCRTVADQYDIPRHVRFRSTVQEASFDESSGTWLVTVLDQRSGGVYQRRARALISAVGALSVPRDCEIPGVEKYQGWMFHSARWDHSFDWAGKDLVVMGNGCSATQFVPILTAGPRAARQVVQFSRQAHWLAERPNPEYSALFKWTMRYVPLAMRVYRFYLYYLMERDFAAFYSATGGALRDEQKRVQTEYIRRTAPARYHDALVPTTEIGCKRKVLDTDYLACLHRPNMELVYDDPVQTLTETGVRTESGRDVHADAVILANGFKTQQLLHPLVIRGEKGVTLNEHVRCSLLRNESMKPEANKSMCTQWEKFSSGSAQAYYGTCVSGFPNLFVLMGPNTTTGHLSVIYSVECQTNFALRVLKPIMRSLYPSPLSILNPFTGRSPPDTVSVTPEAEQQDNAWIQSEASKLVWATGCTSWYIDARTGRNTMLYPDWQFKFWLRSIFFPLSRDFVFKSSAVRLPGKSQQREGRSTVGTVVAVSVGLGMAGVAAAVYAQKLDGESASILLRGVEEKAPGLFRSGVNGVVTMWRDVMG</sequence>
<reference evidence="6 7" key="1">
    <citation type="submission" date="2020-01" db="EMBL/GenBank/DDBJ databases">
        <title>Aspergillus terreus IFO 6365 whole genome shotgun sequence.</title>
        <authorList>
            <person name="Kanamasa S."/>
            <person name="Takahashi H."/>
        </authorList>
    </citation>
    <scope>NUCLEOTIDE SEQUENCE [LARGE SCALE GENOMIC DNA]</scope>
    <source>
        <strain evidence="6 7">IFO 6365</strain>
    </source>
</reference>
<protein>
    <submittedName>
        <fullName evidence="6">4-hydroxyacetophenone monooxygenase</fullName>
    </submittedName>
</protein>
<comment type="cofactor">
    <cofactor evidence="1">
        <name>FAD</name>
        <dbReference type="ChEBI" id="CHEBI:57692"/>
    </cofactor>
</comment>
<keyword evidence="7" id="KW-1185">Reference proteome</keyword>
<evidence type="ECO:0000256" key="2">
    <source>
        <dbReference type="ARBA" id="ARBA00010139"/>
    </source>
</evidence>
<dbReference type="GO" id="GO:0004499">
    <property type="term" value="F:N,N-dimethylaniline monooxygenase activity"/>
    <property type="evidence" value="ECO:0007669"/>
    <property type="project" value="InterPro"/>
</dbReference>
<dbReference type="OrthoDB" id="74360at2759"/>
<dbReference type="InterPro" id="IPR051209">
    <property type="entry name" value="FAD-bind_Monooxygenase_sf"/>
</dbReference>
<dbReference type="GO" id="GO:0050660">
    <property type="term" value="F:flavin adenine dinucleotide binding"/>
    <property type="evidence" value="ECO:0007669"/>
    <property type="project" value="InterPro"/>
</dbReference>
<dbReference type="AlphaFoldDB" id="A0A5M3Z5W9"/>
<dbReference type="VEuPathDB" id="FungiDB:ATEG_06430"/>
<evidence type="ECO:0000313" key="6">
    <source>
        <dbReference type="EMBL" id="GFF18235.1"/>
    </source>
</evidence>
<keyword evidence="3" id="KW-0285">Flavoprotein</keyword>
<evidence type="ECO:0000256" key="1">
    <source>
        <dbReference type="ARBA" id="ARBA00001974"/>
    </source>
</evidence>
<dbReference type="PANTHER" id="PTHR42877:SF5">
    <property type="entry name" value="L-ORNITHINE N(5)-MONOOXYGENASE-RELATED"/>
    <property type="match status" value="1"/>
</dbReference>
<keyword evidence="6" id="KW-0503">Monooxygenase</keyword>
<name>A0A5M3Z5W9_ASPTE</name>
<organism evidence="6 7">
    <name type="scientific">Aspergillus terreus</name>
    <dbReference type="NCBI Taxonomy" id="33178"/>
    <lineage>
        <taxon>Eukaryota</taxon>
        <taxon>Fungi</taxon>
        <taxon>Dikarya</taxon>
        <taxon>Ascomycota</taxon>
        <taxon>Pezizomycotina</taxon>
        <taxon>Eurotiomycetes</taxon>
        <taxon>Eurotiomycetidae</taxon>
        <taxon>Eurotiales</taxon>
        <taxon>Aspergillaceae</taxon>
        <taxon>Aspergillus</taxon>
        <taxon>Aspergillus subgen. Circumdati</taxon>
    </lineage>
</organism>
<comment type="caution">
    <text evidence="6">The sequence shown here is derived from an EMBL/GenBank/DDBJ whole genome shotgun (WGS) entry which is preliminary data.</text>
</comment>
<dbReference type="GO" id="GO:0050661">
    <property type="term" value="F:NADP binding"/>
    <property type="evidence" value="ECO:0007669"/>
    <property type="project" value="InterPro"/>
</dbReference>
<evidence type="ECO:0000313" key="7">
    <source>
        <dbReference type="Proteomes" id="UP000452235"/>
    </source>
</evidence>
<proteinExistence type="inferred from homology"/>
<dbReference type="EMBL" id="BLJY01000008">
    <property type="protein sequence ID" value="GFF18235.1"/>
    <property type="molecule type" value="Genomic_DNA"/>
</dbReference>
<dbReference type="InterPro" id="IPR036188">
    <property type="entry name" value="FAD/NAD-bd_sf"/>
</dbReference>
<keyword evidence="5" id="KW-0560">Oxidoreductase</keyword>